<name>A0ABV7PMK5_9BURK</name>
<dbReference type="SUPFAM" id="SSF53756">
    <property type="entry name" value="UDP-Glycosyltransferase/glycogen phosphorylase"/>
    <property type="match status" value="1"/>
</dbReference>
<dbReference type="InterPro" id="IPR002201">
    <property type="entry name" value="Glyco_trans_9"/>
</dbReference>
<gene>
    <name evidence="3" type="ORF">ACFOPH_19560</name>
</gene>
<sequence>MTPGRYASLPGVRKIAVLRPNAVGDFVFALPALHALRAAYPEAELVLLGRDWHAAFLAGRPGPVDRVVVVPPLPGIGLPADAPGQAIADFVGAMRAEKFDIACQMYGGGRYANPLVAAFGARLAVGARAEGAPALERWVRYAEPANRRLALLEVAALAGANTFSFGDALGNELALTEADRHAAAAVLAPEPGERLVVLQPGSTDPRRRWPARSFALVGDALARLGARVVVNGSVDEASLAGELLAAMAEPALDLSGRLGLGGLCGLLARAALVVSNDTGPLHLALALGRPCVGVFWLTNLIDGAPLRQGLLRVALALRVDCPVCGMPNLRSRCAHDASFVADVPADEVIELAMAALRDAS</sequence>
<reference evidence="4" key="1">
    <citation type="journal article" date="2019" name="Int. J. Syst. Evol. Microbiol.">
        <title>The Global Catalogue of Microorganisms (GCM) 10K type strain sequencing project: providing services to taxonomists for standard genome sequencing and annotation.</title>
        <authorList>
            <consortium name="The Broad Institute Genomics Platform"/>
            <consortium name="The Broad Institute Genome Sequencing Center for Infectious Disease"/>
            <person name="Wu L."/>
            <person name="Ma J."/>
        </authorList>
    </citation>
    <scope>NUCLEOTIDE SEQUENCE [LARGE SCALE GENOMIC DNA]</scope>
    <source>
        <strain evidence="4">CCM 7480</strain>
    </source>
</reference>
<dbReference type="RefSeq" id="WP_379737000.1">
    <property type="nucleotide sequence ID" value="NZ_JBHRVV010000001.1"/>
</dbReference>
<keyword evidence="2" id="KW-0808">Transferase</keyword>
<dbReference type="PANTHER" id="PTHR30160">
    <property type="entry name" value="TETRAACYLDISACCHARIDE 4'-KINASE-RELATED"/>
    <property type="match status" value="1"/>
</dbReference>
<keyword evidence="1" id="KW-0328">Glycosyltransferase</keyword>
<dbReference type="Gene3D" id="3.40.50.2000">
    <property type="entry name" value="Glycogen Phosphorylase B"/>
    <property type="match status" value="2"/>
</dbReference>
<keyword evidence="4" id="KW-1185">Reference proteome</keyword>
<dbReference type="EMBL" id="JBHRVV010000001">
    <property type="protein sequence ID" value="MFC3460434.1"/>
    <property type="molecule type" value="Genomic_DNA"/>
</dbReference>
<dbReference type="InterPro" id="IPR051199">
    <property type="entry name" value="LPS_LOS_Heptosyltrfase"/>
</dbReference>
<organism evidence="3 4">
    <name type="scientific">Massilia haematophila</name>
    <dbReference type="NCBI Taxonomy" id="457923"/>
    <lineage>
        <taxon>Bacteria</taxon>
        <taxon>Pseudomonadati</taxon>
        <taxon>Pseudomonadota</taxon>
        <taxon>Betaproteobacteria</taxon>
        <taxon>Burkholderiales</taxon>
        <taxon>Oxalobacteraceae</taxon>
        <taxon>Telluria group</taxon>
        <taxon>Massilia</taxon>
    </lineage>
</organism>
<evidence type="ECO:0000256" key="2">
    <source>
        <dbReference type="ARBA" id="ARBA00022679"/>
    </source>
</evidence>
<comment type="caution">
    <text evidence="3">The sequence shown here is derived from an EMBL/GenBank/DDBJ whole genome shotgun (WGS) entry which is preliminary data.</text>
</comment>
<evidence type="ECO:0000256" key="1">
    <source>
        <dbReference type="ARBA" id="ARBA00022676"/>
    </source>
</evidence>
<protein>
    <submittedName>
        <fullName evidence="3">Glycosyltransferase family 9 protein</fullName>
    </submittedName>
</protein>
<accession>A0ABV7PMK5</accession>
<proteinExistence type="predicted"/>
<dbReference type="CDD" id="cd03789">
    <property type="entry name" value="GT9_LPS_heptosyltransferase"/>
    <property type="match status" value="1"/>
</dbReference>
<evidence type="ECO:0000313" key="4">
    <source>
        <dbReference type="Proteomes" id="UP001595665"/>
    </source>
</evidence>
<dbReference type="PANTHER" id="PTHR30160:SF7">
    <property type="entry name" value="ADP-HEPTOSE--LPS HEPTOSYLTRANSFERASE 2"/>
    <property type="match status" value="1"/>
</dbReference>
<dbReference type="Proteomes" id="UP001595665">
    <property type="component" value="Unassembled WGS sequence"/>
</dbReference>
<evidence type="ECO:0000313" key="3">
    <source>
        <dbReference type="EMBL" id="MFC3460434.1"/>
    </source>
</evidence>
<dbReference type="Pfam" id="PF01075">
    <property type="entry name" value="Glyco_transf_9"/>
    <property type="match status" value="1"/>
</dbReference>